<evidence type="ECO:0000313" key="8">
    <source>
        <dbReference type="Proteomes" id="UP000007963"/>
    </source>
</evidence>
<protein>
    <recommendedName>
        <fullName evidence="6">Vps72/YL1 C-terminal domain-containing protein</fullName>
    </recommendedName>
</protein>
<evidence type="ECO:0000256" key="4">
    <source>
        <dbReference type="ARBA" id="ARBA00023242"/>
    </source>
</evidence>
<evidence type="ECO:0000259" key="6">
    <source>
        <dbReference type="SMART" id="SM00993"/>
    </source>
</evidence>
<gene>
    <name evidence="7" type="ORF">ATEG_04810</name>
</gene>
<dbReference type="GO" id="GO:0031011">
    <property type="term" value="C:Ino80 complex"/>
    <property type="evidence" value="ECO:0007669"/>
    <property type="project" value="InterPro"/>
</dbReference>
<dbReference type="OrthoDB" id="49520at2759"/>
<evidence type="ECO:0000313" key="7">
    <source>
        <dbReference type="EMBL" id="EAU35257.1"/>
    </source>
</evidence>
<proteinExistence type="predicted"/>
<evidence type="ECO:0000256" key="3">
    <source>
        <dbReference type="ARBA" id="ARBA00023163"/>
    </source>
</evidence>
<comment type="subcellular location">
    <subcellularLocation>
        <location evidence="1">Nucleus</location>
    </subcellularLocation>
</comment>
<feature type="domain" description="Vps72/YL1 C-terminal" evidence="6">
    <location>
        <begin position="138"/>
        <end position="167"/>
    </location>
</feature>
<dbReference type="GO" id="GO:0006338">
    <property type="term" value="P:chromatin remodeling"/>
    <property type="evidence" value="ECO:0007669"/>
    <property type="project" value="InterPro"/>
</dbReference>
<reference evidence="8" key="1">
    <citation type="submission" date="2005-09" db="EMBL/GenBank/DDBJ databases">
        <title>Annotation of the Aspergillus terreus NIH2624 genome.</title>
        <authorList>
            <person name="Birren B.W."/>
            <person name="Lander E.S."/>
            <person name="Galagan J.E."/>
            <person name="Nusbaum C."/>
            <person name="Devon K."/>
            <person name="Henn M."/>
            <person name="Ma L.-J."/>
            <person name="Jaffe D.B."/>
            <person name="Butler J."/>
            <person name="Alvarez P."/>
            <person name="Gnerre S."/>
            <person name="Grabherr M."/>
            <person name="Kleber M."/>
            <person name="Mauceli E.W."/>
            <person name="Brockman W."/>
            <person name="Rounsley S."/>
            <person name="Young S.K."/>
            <person name="LaButti K."/>
            <person name="Pushparaj V."/>
            <person name="DeCaprio D."/>
            <person name="Crawford M."/>
            <person name="Koehrsen M."/>
            <person name="Engels R."/>
            <person name="Montgomery P."/>
            <person name="Pearson M."/>
            <person name="Howarth C."/>
            <person name="Larson L."/>
            <person name="Luoma S."/>
            <person name="White J."/>
            <person name="Alvarado L."/>
            <person name="Kodira C.D."/>
            <person name="Zeng Q."/>
            <person name="Oleary S."/>
            <person name="Yandava C."/>
            <person name="Denning D.W."/>
            <person name="Nierman W.C."/>
            <person name="Milne T."/>
            <person name="Madden K."/>
        </authorList>
    </citation>
    <scope>NUCLEOTIDE SEQUENCE [LARGE SCALE GENOMIC DNA]</scope>
    <source>
        <strain evidence="8">NIH 2624 / FGSC A1156</strain>
    </source>
</reference>
<dbReference type="SMART" id="SM00993">
    <property type="entry name" value="YL1_C"/>
    <property type="match status" value="1"/>
</dbReference>
<dbReference type="AlphaFoldDB" id="Q0CNC4"/>
<dbReference type="VEuPathDB" id="FungiDB:ATEG_04810"/>
<dbReference type="EMBL" id="CH476599">
    <property type="protein sequence ID" value="EAU35257.1"/>
    <property type="molecule type" value="Genomic_DNA"/>
</dbReference>
<accession>Q0CNC4</accession>
<dbReference type="HOGENOM" id="CLU_071116_1_0_1"/>
<evidence type="ECO:0000256" key="2">
    <source>
        <dbReference type="ARBA" id="ARBA00023015"/>
    </source>
</evidence>
<dbReference type="RefSeq" id="XP_001213988.1">
    <property type="nucleotide sequence ID" value="XM_001213988.1"/>
</dbReference>
<dbReference type="InterPro" id="IPR029525">
    <property type="entry name" value="INO80C/Ies6"/>
</dbReference>
<sequence length="273" mass="29586">MPPATPADNENHQRLLDTLDIAHVPRPFRNPAWKPSQRRNKNVKQLLSESMRREASQMATQANSGATTPLPTTGSASSDGTQTPAEGLPRSSNIAQAAQNLSTLVLEKNARATFPSCPAVTYTNIESAPSLHPSQQAHYCDLTGLPAPYTDPKTRLRYHDREVFGVIRTLGQGVPESYLELRAAHVVLKQSSGYYSDIMCDQQSQALPPPCPSRDRFKEVLRLNRDLSYYDESIFALCQGHSTSTDAPGTGTSVTASEDAVAAAGSTMGWCGV</sequence>
<keyword evidence="3" id="KW-0804">Transcription</keyword>
<dbReference type="Pfam" id="PF08265">
    <property type="entry name" value="YL1_C"/>
    <property type="match status" value="1"/>
</dbReference>
<dbReference type="PANTHER" id="PTHR31200">
    <property type="entry name" value="INO80 COMPLEX SUBUNIT C"/>
    <property type="match status" value="1"/>
</dbReference>
<dbReference type="OMA" id="PADNENH"/>
<dbReference type="PANTHER" id="PTHR31200:SF1">
    <property type="entry name" value="INO80 COMPLEX SUBUNIT C"/>
    <property type="match status" value="1"/>
</dbReference>
<keyword evidence="4" id="KW-0539">Nucleus</keyword>
<evidence type="ECO:0000256" key="5">
    <source>
        <dbReference type="SAM" id="MobiDB-lite"/>
    </source>
</evidence>
<keyword evidence="2" id="KW-0805">Transcription regulation</keyword>
<dbReference type="Proteomes" id="UP000007963">
    <property type="component" value="Unassembled WGS sequence"/>
</dbReference>
<feature type="compositionally biased region" description="Polar residues" evidence="5">
    <location>
        <begin position="57"/>
        <end position="89"/>
    </location>
</feature>
<dbReference type="STRING" id="341663.Q0CNC4"/>
<evidence type="ECO:0000256" key="1">
    <source>
        <dbReference type="ARBA" id="ARBA00004123"/>
    </source>
</evidence>
<dbReference type="GeneID" id="4320530"/>
<organism evidence="7 8">
    <name type="scientific">Aspergillus terreus (strain NIH 2624 / FGSC A1156)</name>
    <dbReference type="NCBI Taxonomy" id="341663"/>
    <lineage>
        <taxon>Eukaryota</taxon>
        <taxon>Fungi</taxon>
        <taxon>Dikarya</taxon>
        <taxon>Ascomycota</taxon>
        <taxon>Pezizomycotina</taxon>
        <taxon>Eurotiomycetes</taxon>
        <taxon>Eurotiomycetidae</taxon>
        <taxon>Eurotiales</taxon>
        <taxon>Aspergillaceae</taxon>
        <taxon>Aspergillus</taxon>
        <taxon>Aspergillus subgen. Circumdati</taxon>
    </lineage>
</organism>
<name>Q0CNC4_ASPTN</name>
<dbReference type="InterPro" id="IPR013272">
    <property type="entry name" value="Vps72/YL1_C"/>
</dbReference>
<dbReference type="eggNOG" id="KOG4137">
    <property type="taxonomic scope" value="Eukaryota"/>
</dbReference>
<feature type="region of interest" description="Disordered" evidence="5">
    <location>
        <begin position="49"/>
        <end position="89"/>
    </location>
</feature>